<dbReference type="InterPro" id="IPR012173">
    <property type="entry name" value="Mpp10"/>
</dbReference>
<name>A0A0F9WFZ8_9MICR</name>
<dbReference type="VEuPathDB" id="MicrosporidiaDB:AAJ76_5000115764"/>
<dbReference type="VEuPathDB" id="MicrosporidiaDB:G9O61_00g008410"/>
<protein>
    <submittedName>
        <fullName evidence="1">U3 small nucleolar ribonucleoprotein component mpp10</fullName>
    </submittedName>
</protein>
<organism evidence="1 2">
    <name type="scientific">Vairimorpha ceranae</name>
    <dbReference type="NCBI Taxonomy" id="40302"/>
    <lineage>
        <taxon>Eukaryota</taxon>
        <taxon>Fungi</taxon>
        <taxon>Fungi incertae sedis</taxon>
        <taxon>Microsporidia</taxon>
        <taxon>Nosematidae</taxon>
        <taxon>Vairimorpha</taxon>
    </lineage>
</organism>
<dbReference type="GO" id="GO:0034457">
    <property type="term" value="C:Mpp10 complex"/>
    <property type="evidence" value="ECO:0007669"/>
    <property type="project" value="InterPro"/>
</dbReference>
<dbReference type="EMBL" id="JPQZ01000005">
    <property type="protein sequence ID" value="KKO76276.1"/>
    <property type="molecule type" value="Genomic_DNA"/>
</dbReference>
<comment type="caution">
    <text evidence="1">The sequence shown here is derived from an EMBL/GenBank/DDBJ whole genome shotgun (WGS) entry which is preliminary data.</text>
</comment>
<dbReference type="Proteomes" id="UP000034350">
    <property type="component" value="Unassembled WGS sequence"/>
</dbReference>
<dbReference type="OrthoDB" id="445326at2759"/>
<reference evidence="1 2" key="1">
    <citation type="journal article" date="2015" name="Environ. Microbiol.">
        <title>Genome analyses suggest the presence of polyploidy and recent human-driven expansions in eight global populations of the honeybee pathogen Nosema ceranae.</title>
        <authorList>
            <person name="Pelin A."/>
            <person name="Selman M."/>
            <person name="Aris-Brosou S."/>
            <person name="Farinelli L."/>
            <person name="Corradi N."/>
        </authorList>
    </citation>
    <scope>NUCLEOTIDE SEQUENCE [LARGE SCALE GENOMIC DNA]</scope>
    <source>
        <strain evidence="1 2">PA08 1199</strain>
    </source>
</reference>
<dbReference type="RefSeq" id="XP_024332018.1">
    <property type="nucleotide sequence ID" value="XM_024475813.1"/>
</dbReference>
<keyword evidence="1" id="KW-0687">Ribonucleoprotein</keyword>
<keyword evidence="2" id="KW-1185">Reference proteome</keyword>
<evidence type="ECO:0000313" key="2">
    <source>
        <dbReference type="Proteomes" id="UP000034350"/>
    </source>
</evidence>
<dbReference type="Pfam" id="PF04006">
    <property type="entry name" value="Mpp10"/>
    <property type="match status" value="1"/>
</dbReference>
<proteinExistence type="predicted"/>
<dbReference type="VEuPathDB" id="MicrosporidiaDB:NCER_100234"/>
<dbReference type="GeneID" id="36320760"/>
<dbReference type="GO" id="GO:0005732">
    <property type="term" value="C:sno(s)RNA-containing ribonucleoprotein complex"/>
    <property type="evidence" value="ECO:0007669"/>
    <property type="project" value="InterPro"/>
</dbReference>
<accession>A0A0F9WFZ8</accession>
<dbReference type="AlphaFoldDB" id="A0A0F9WFZ8"/>
<evidence type="ECO:0000313" key="1">
    <source>
        <dbReference type="EMBL" id="KKO76276.1"/>
    </source>
</evidence>
<sequence length="160" mass="18907">MSKNSTHKNLSDIEKELIKTKDWRYKGEVDKFKRPVNSLLTEKDINYDVAEKLEPISNKQNIEIMKMTLQRLREGTFDNYDFTVTQIEEEELEYNEEENKDVVELYNEIESDLLKISDFGSFGFMPDTEVKSFLKAEVKQDKKRKNVKSLENIKNVTVLK</sequence>
<dbReference type="GO" id="GO:0006364">
    <property type="term" value="P:rRNA processing"/>
    <property type="evidence" value="ECO:0007669"/>
    <property type="project" value="InterPro"/>
</dbReference>
<gene>
    <name evidence="1" type="ORF">AAJ76_5000115764</name>
</gene>